<keyword evidence="8" id="KW-0862">Zinc</keyword>
<keyword evidence="6" id="KW-0732">Signal</keyword>
<keyword evidence="5" id="KW-0479">Metal-binding</keyword>
<protein>
    <submittedName>
        <fullName evidence="12">Putative metallocarboxypeptidase A</fullName>
    </submittedName>
</protein>
<evidence type="ECO:0000259" key="11">
    <source>
        <dbReference type="PROSITE" id="PS52035"/>
    </source>
</evidence>
<gene>
    <name evidence="12" type="primary">MCPA</name>
    <name evidence="12" type="ORF">Anas_08824</name>
</gene>
<evidence type="ECO:0000256" key="6">
    <source>
        <dbReference type="ARBA" id="ARBA00022729"/>
    </source>
</evidence>
<comment type="caution">
    <text evidence="12">The sequence shown here is derived from an EMBL/GenBank/DDBJ whole genome shotgun (WGS) entry which is preliminary data.</text>
</comment>
<dbReference type="GO" id="GO:0004181">
    <property type="term" value="F:metallocarboxypeptidase activity"/>
    <property type="evidence" value="ECO:0007669"/>
    <property type="project" value="InterPro"/>
</dbReference>
<dbReference type="PANTHER" id="PTHR11705">
    <property type="entry name" value="PROTEASE FAMILY M14 CARBOXYPEPTIDASE A,B"/>
    <property type="match status" value="1"/>
</dbReference>
<comment type="similarity">
    <text evidence="2 10">Belongs to the peptidase M14 family.</text>
</comment>
<evidence type="ECO:0000256" key="8">
    <source>
        <dbReference type="ARBA" id="ARBA00022833"/>
    </source>
</evidence>
<dbReference type="InterPro" id="IPR000834">
    <property type="entry name" value="Peptidase_M14"/>
</dbReference>
<evidence type="ECO:0000256" key="9">
    <source>
        <dbReference type="ARBA" id="ARBA00023049"/>
    </source>
</evidence>
<dbReference type="PROSITE" id="PS52035">
    <property type="entry name" value="PEPTIDASE_M14"/>
    <property type="match status" value="1"/>
</dbReference>
<organism evidence="12 13">
    <name type="scientific">Armadillidium nasatum</name>
    <dbReference type="NCBI Taxonomy" id="96803"/>
    <lineage>
        <taxon>Eukaryota</taxon>
        <taxon>Metazoa</taxon>
        <taxon>Ecdysozoa</taxon>
        <taxon>Arthropoda</taxon>
        <taxon>Crustacea</taxon>
        <taxon>Multicrustacea</taxon>
        <taxon>Malacostraca</taxon>
        <taxon>Eumalacostraca</taxon>
        <taxon>Peracarida</taxon>
        <taxon>Isopoda</taxon>
        <taxon>Oniscidea</taxon>
        <taxon>Crinocheta</taxon>
        <taxon>Armadillidiidae</taxon>
        <taxon>Armadillidium</taxon>
    </lineage>
</organism>
<keyword evidence="4" id="KW-0645">Protease</keyword>
<dbReference type="Pfam" id="PF00246">
    <property type="entry name" value="Peptidase_M14"/>
    <property type="match status" value="1"/>
</dbReference>
<evidence type="ECO:0000256" key="3">
    <source>
        <dbReference type="ARBA" id="ARBA00022645"/>
    </source>
</evidence>
<comment type="caution">
    <text evidence="10">Lacks conserved residue(s) required for the propagation of feature annotation.</text>
</comment>
<sequence>MIIEAYMHEVALSNDYATLKSIGKTVEKRDIWQLKIFSWKWITGATCIYGINLLSTSYGSNPKVTALLDKYDVYIIPIMNPDGYAYTWSNDRLWRKNRNKYKGAKCSGVDLNRNFDDHFGGKGSSGIPCSQIYRGPSPASELETKATQAAIIDLVKNAKLKVLYSIHSYSQLWMHPHGWKKEHPKEAKELKRVSRIGMHALTAVHGTKI</sequence>
<dbReference type="EMBL" id="SEYY01020921">
    <property type="protein sequence ID" value="KAB7496908.1"/>
    <property type="molecule type" value="Genomic_DNA"/>
</dbReference>
<evidence type="ECO:0000313" key="12">
    <source>
        <dbReference type="EMBL" id="KAB7496908.1"/>
    </source>
</evidence>
<evidence type="ECO:0000256" key="2">
    <source>
        <dbReference type="ARBA" id="ARBA00005988"/>
    </source>
</evidence>
<dbReference type="Gene3D" id="3.40.630.10">
    <property type="entry name" value="Zn peptidases"/>
    <property type="match status" value="1"/>
</dbReference>
<keyword evidence="9" id="KW-0482">Metalloprotease</keyword>
<comment type="cofactor">
    <cofactor evidence="1">
        <name>Zn(2+)</name>
        <dbReference type="ChEBI" id="CHEBI:29105"/>
    </cofactor>
</comment>
<proteinExistence type="inferred from homology"/>
<dbReference type="AlphaFoldDB" id="A0A5N5SSN6"/>
<dbReference type="GO" id="GO:0006508">
    <property type="term" value="P:proteolysis"/>
    <property type="evidence" value="ECO:0007669"/>
    <property type="project" value="UniProtKB-KW"/>
</dbReference>
<name>A0A5N5SSN6_9CRUS</name>
<keyword evidence="7" id="KW-0378">Hydrolase</keyword>
<accession>A0A5N5SSN6</accession>
<evidence type="ECO:0000256" key="1">
    <source>
        <dbReference type="ARBA" id="ARBA00001947"/>
    </source>
</evidence>
<dbReference type="FunFam" id="3.40.630.10:FF:000084">
    <property type="entry name" value="Carboxypeptidase B2"/>
    <property type="match status" value="1"/>
</dbReference>
<dbReference type="SUPFAM" id="SSF53187">
    <property type="entry name" value="Zn-dependent exopeptidases"/>
    <property type="match status" value="1"/>
</dbReference>
<evidence type="ECO:0000256" key="7">
    <source>
        <dbReference type="ARBA" id="ARBA00022801"/>
    </source>
</evidence>
<keyword evidence="13" id="KW-1185">Reference proteome</keyword>
<reference evidence="12 13" key="1">
    <citation type="journal article" date="2019" name="PLoS Biol.">
        <title>Sex chromosomes control vertical transmission of feminizing Wolbachia symbionts in an isopod.</title>
        <authorList>
            <person name="Becking T."/>
            <person name="Chebbi M.A."/>
            <person name="Giraud I."/>
            <person name="Moumen B."/>
            <person name="Laverre T."/>
            <person name="Caubet Y."/>
            <person name="Peccoud J."/>
            <person name="Gilbert C."/>
            <person name="Cordaux R."/>
        </authorList>
    </citation>
    <scope>NUCLEOTIDE SEQUENCE [LARGE SCALE GENOMIC DNA]</scope>
    <source>
        <strain evidence="12">ANa2</strain>
        <tissue evidence="12">Whole body excluding digestive tract and cuticle</tissue>
    </source>
</reference>
<evidence type="ECO:0000256" key="4">
    <source>
        <dbReference type="ARBA" id="ARBA00022670"/>
    </source>
</evidence>
<evidence type="ECO:0000256" key="10">
    <source>
        <dbReference type="PROSITE-ProRule" id="PRU01379"/>
    </source>
</evidence>
<dbReference type="PRINTS" id="PR00765">
    <property type="entry name" value="CRBOXYPTASEA"/>
</dbReference>
<evidence type="ECO:0000256" key="5">
    <source>
        <dbReference type="ARBA" id="ARBA00022723"/>
    </source>
</evidence>
<dbReference type="Proteomes" id="UP000326759">
    <property type="component" value="Unassembled WGS sequence"/>
</dbReference>
<keyword evidence="3 12" id="KW-0121">Carboxypeptidase</keyword>
<dbReference type="SMART" id="SM00631">
    <property type="entry name" value="Zn_pept"/>
    <property type="match status" value="1"/>
</dbReference>
<evidence type="ECO:0000313" key="13">
    <source>
        <dbReference type="Proteomes" id="UP000326759"/>
    </source>
</evidence>
<dbReference type="GO" id="GO:0005615">
    <property type="term" value="C:extracellular space"/>
    <property type="evidence" value="ECO:0007669"/>
    <property type="project" value="TreeGrafter"/>
</dbReference>
<dbReference type="PANTHER" id="PTHR11705:SF91">
    <property type="entry name" value="FI01817P-RELATED"/>
    <property type="match status" value="1"/>
</dbReference>
<feature type="domain" description="Peptidase M14" evidence="11">
    <location>
        <begin position="1"/>
        <end position="209"/>
    </location>
</feature>
<dbReference type="GO" id="GO:0008270">
    <property type="term" value="F:zinc ion binding"/>
    <property type="evidence" value="ECO:0007669"/>
    <property type="project" value="InterPro"/>
</dbReference>
<dbReference type="OrthoDB" id="3626597at2759"/>